<organism evidence="2 3">
    <name type="scientific">Streptomyces aurantiacus</name>
    <dbReference type="NCBI Taxonomy" id="47760"/>
    <lineage>
        <taxon>Bacteria</taxon>
        <taxon>Bacillati</taxon>
        <taxon>Actinomycetota</taxon>
        <taxon>Actinomycetes</taxon>
        <taxon>Kitasatosporales</taxon>
        <taxon>Streptomycetaceae</taxon>
        <taxon>Streptomyces</taxon>
        <taxon>Streptomyces aurantiacus group</taxon>
    </lineage>
</organism>
<accession>A0A7G1NTT0</accession>
<protein>
    <submittedName>
        <fullName evidence="2">Uncharacterized protein</fullName>
    </submittedName>
</protein>
<sequence length="108" mass="11853">MRSAADIEEVGCPEPAAAAARTLSTRSCCPSSVRGVFMVFLPREVRGSGIRNRDGDGQWHWDWARDRAFRVPLAGVPKRRAPGRPRFAPGPGDTRRTALTVPSVPSRR</sequence>
<dbReference type="Proteomes" id="UP000516444">
    <property type="component" value="Chromosome"/>
</dbReference>
<evidence type="ECO:0000313" key="3">
    <source>
        <dbReference type="Proteomes" id="UP000516444"/>
    </source>
</evidence>
<dbReference type="AlphaFoldDB" id="A0A7G1NTT0"/>
<name>A0A7G1NTT0_9ACTN</name>
<gene>
    <name evidence="2" type="ORF">GCM10017557_13970</name>
</gene>
<evidence type="ECO:0000256" key="1">
    <source>
        <dbReference type="SAM" id="MobiDB-lite"/>
    </source>
</evidence>
<dbReference type="EMBL" id="AP023440">
    <property type="protein sequence ID" value="BCL26538.1"/>
    <property type="molecule type" value="Genomic_DNA"/>
</dbReference>
<dbReference type="KEGG" id="sgm:GCM10017557_13970"/>
<keyword evidence="3" id="KW-1185">Reference proteome</keyword>
<feature type="region of interest" description="Disordered" evidence="1">
    <location>
        <begin position="77"/>
        <end position="108"/>
    </location>
</feature>
<reference evidence="2 3" key="1">
    <citation type="journal article" date="2014" name="Int. J. Syst. Evol. Microbiol.">
        <title>Complete genome sequence of Corynebacterium casei LMG S-19264T (=DSM 44701T), isolated from a smear-ripened cheese.</title>
        <authorList>
            <consortium name="US DOE Joint Genome Institute (JGI-PGF)"/>
            <person name="Walter F."/>
            <person name="Albersmeier A."/>
            <person name="Kalinowski J."/>
            <person name="Ruckert C."/>
        </authorList>
    </citation>
    <scope>NUCLEOTIDE SEQUENCE [LARGE SCALE GENOMIC DNA]</scope>
    <source>
        <strain evidence="2 3">JCM 4677</strain>
    </source>
</reference>
<proteinExistence type="predicted"/>
<evidence type="ECO:0000313" key="2">
    <source>
        <dbReference type="EMBL" id="BCL26538.1"/>
    </source>
</evidence>